<name>A0AAN8ENW0_9EURO</name>
<evidence type="ECO:0000313" key="1">
    <source>
        <dbReference type="EMBL" id="KAK5948943.1"/>
    </source>
</evidence>
<dbReference type="Proteomes" id="UP001316803">
    <property type="component" value="Unassembled WGS sequence"/>
</dbReference>
<proteinExistence type="predicted"/>
<evidence type="ECO:0000313" key="2">
    <source>
        <dbReference type="Proteomes" id="UP001316803"/>
    </source>
</evidence>
<protein>
    <submittedName>
        <fullName evidence="1">Uncharacterized protein</fullName>
    </submittedName>
</protein>
<organism evidence="1 2">
    <name type="scientific">Knufia fluminis</name>
    <dbReference type="NCBI Taxonomy" id="191047"/>
    <lineage>
        <taxon>Eukaryota</taxon>
        <taxon>Fungi</taxon>
        <taxon>Dikarya</taxon>
        <taxon>Ascomycota</taxon>
        <taxon>Pezizomycotina</taxon>
        <taxon>Eurotiomycetes</taxon>
        <taxon>Chaetothyriomycetidae</taxon>
        <taxon>Chaetothyriales</taxon>
        <taxon>Trichomeriaceae</taxon>
        <taxon>Knufia</taxon>
    </lineage>
</organism>
<dbReference type="AlphaFoldDB" id="A0AAN8ENW0"/>
<sequence length="76" mass="8945">MNPPDLLREAKRQVIFKVLKHIYENEKDTDEGRTWVMDKWCDVGELFSQPPTLPHVPQHIWVDVQATFNSGMWTGH</sequence>
<gene>
    <name evidence="1" type="ORF">OHC33_010029</name>
</gene>
<keyword evidence="2" id="KW-1185">Reference proteome</keyword>
<comment type="caution">
    <text evidence="1">The sequence shown here is derived from an EMBL/GenBank/DDBJ whole genome shotgun (WGS) entry which is preliminary data.</text>
</comment>
<dbReference type="EMBL" id="JAKLMC020000041">
    <property type="protein sequence ID" value="KAK5948943.1"/>
    <property type="molecule type" value="Genomic_DNA"/>
</dbReference>
<reference evidence="1 2" key="1">
    <citation type="submission" date="2022-12" db="EMBL/GenBank/DDBJ databases">
        <title>Genomic features and morphological characterization of a novel Knufia sp. strain isolated from spacecraft assembly facility.</title>
        <authorList>
            <person name="Teixeira M."/>
            <person name="Chander A.M."/>
            <person name="Stajich J.E."/>
            <person name="Venkateswaran K."/>
        </authorList>
    </citation>
    <scope>NUCLEOTIDE SEQUENCE [LARGE SCALE GENOMIC DNA]</scope>
    <source>
        <strain evidence="1 2">FJI-L2-BK-P2</strain>
    </source>
</reference>
<accession>A0AAN8ENW0</accession>